<reference evidence="1 2" key="1">
    <citation type="submission" date="2012-06" db="EMBL/GenBank/DDBJ databases">
        <title>Complete genome of Terriglobus roseus DSM 18391.</title>
        <authorList>
            <consortium name="US DOE Joint Genome Institute (JGI-PGF)"/>
            <person name="Lucas S."/>
            <person name="Copeland A."/>
            <person name="Lapidus A."/>
            <person name="Glavina del Rio T."/>
            <person name="Dalin E."/>
            <person name="Tice H."/>
            <person name="Bruce D."/>
            <person name="Goodwin L."/>
            <person name="Pitluck S."/>
            <person name="Peters L."/>
            <person name="Mikhailova N."/>
            <person name="Munk A.C.C."/>
            <person name="Kyrpides N."/>
            <person name="Mavromatis K."/>
            <person name="Ivanova N."/>
            <person name="Brettin T."/>
            <person name="Detter J.C."/>
            <person name="Han C."/>
            <person name="Larimer F."/>
            <person name="Land M."/>
            <person name="Hauser L."/>
            <person name="Markowitz V."/>
            <person name="Cheng J.-F."/>
            <person name="Hugenholtz P."/>
            <person name="Woyke T."/>
            <person name="Wu D."/>
            <person name="Brambilla E."/>
            <person name="Klenk H.-P."/>
            <person name="Eisen J.A."/>
        </authorList>
    </citation>
    <scope>NUCLEOTIDE SEQUENCE [LARGE SCALE GENOMIC DNA]</scope>
    <source>
        <strain evidence="2">DSM 18391 / NRRL B-41598 / KBS 63</strain>
    </source>
</reference>
<dbReference type="EMBL" id="CP003379">
    <property type="protein sequence ID" value="AFL89876.1"/>
    <property type="molecule type" value="Genomic_DNA"/>
</dbReference>
<evidence type="ECO:0000313" key="2">
    <source>
        <dbReference type="Proteomes" id="UP000006056"/>
    </source>
</evidence>
<name>I3ZKV8_TERRK</name>
<protein>
    <submittedName>
        <fullName evidence="1">Uncharacterized protein</fullName>
    </submittedName>
</protein>
<dbReference type="AlphaFoldDB" id="I3ZKV8"/>
<dbReference type="HOGENOM" id="CLU_3123663_0_0_0"/>
<sequence length="50" mass="5444">MLQQTLGSFSYVAVCRPNFGFAVESACVDLTNNCAATQKPQVSRAQRFGM</sequence>
<dbReference type="Proteomes" id="UP000006056">
    <property type="component" value="Chromosome"/>
</dbReference>
<proteinExistence type="predicted"/>
<gene>
    <name evidence="1" type="ordered locus">Terro_3662</name>
</gene>
<dbReference type="KEGG" id="trs:Terro_3662"/>
<organism evidence="1 2">
    <name type="scientific">Terriglobus roseus (strain DSM 18391 / NRRL B-41598 / KBS 63)</name>
    <dbReference type="NCBI Taxonomy" id="926566"/>
    <lineage>
        <taxon>Bacteria</taxon>
        <taxon>Pseudomonadati</taxon>
        <taxon>Acidobacteriota</taxon>
        <taxon>Terriglobia</taxon>
        <taxon>Terriglobales</taxon>
        <taxon>Acidobacteriaceae</taxon>
        <taxon>Terriglobus</taxon>
    </lineage>
</organism>
<accession>I3ZKV8</accession>
<keyword evidence="2" id="KW-1185">Reference proteome</keyword>
<evidence type="ECO:0000313" key="1">
    <source>
        <dbReference type="EMBL" id="AFL89876.1"/>
    </source>
</evidence>